<dbReference type="RefSeq" id="WP_317055987.1">
    <property type="nucleotide sequence ID" value="NZ_CP146606.1"/>
</dbReference>
<dbReference type="Gene3D" id="3.10.450.710">
    <property type="entry name" value="Tgt2/MlaC"/>
    <property type="match status" value="1"/>
</dbReference>
<protein>
    <submittedName>
        <fullName evidence="2">ABC transporter substrate-binding protein</fullName>
    </submittedName>
</protein>
<dbReference type="InterPro" id="IPR008869">
    <property type="entry name" value="MlaC/ttg2D"/>
</dbReference>
<dbReference type="InterPro" id="IPR006311">
    <property type="entry name" value="TAT_signal"/>
</dbReference>
<organism evidence="2 3">
    <name type="scientific">Roseovarius rhodophyticola</name>
    <dbReference type="NCBI Taxonomy" id="3080827"/>
    <lineage>
        <taxon>Bacteria</taxon>
        <taxon>Pseudomonadati</taxon>
        <taxon>Pseudomonadota</taxon>
        <taxon>Alphaproteobacteria</taxon>
        <taxon>Rhodobacterales</taxon>
        <taxon>Roseobacteraceae</taxon>
        <taxon>Roseovarius</taxon>
    </lineage>
</organism>
<sequence>MMNDLNRRHVVSLLAASAAASTLPASAVALTEARAKSLVDQVVADINRVIASGKSVNAMIRDFERIFGRYADVNIIARSTLGQDSRRASSGQMRAFTKTFQSYIARKYGKRFREFIGGRIEVKGVRKVKSWHEVKSLVYLKGSSPFNVLFLVSDRSGRDLFFDMVIEGVSLRLTERTEIGAILDRNKGNIDGLIADLKKAG</sequence>
<name>A0ABZ2THT5_9RHOB</name>
<dbReference type="PANTHER" id="PTHR36573:SF1">
    <property type="entry name" value="INTERMEMBRANE PHOSPHOLIPID TRANSPORT SYSTEM BINDING PROTEIN MLAC"/>
    <property type="match status" value="1"/>
</dbReference>
<keyword evidence="1" id="KW-0732">Signal</keyword>
<evidence type="ECO:0000313" key="3">
    <source>
        <dbReference type="Proteomes" id="UP001281305"/>
    </source>
</evidence>
<keyword evidence="3" id="KW-1185">Reference proteome</keyword>
<dbReference type="Pfam" id="PF05494">
    <property type="entry name" value="MlaC"/>
    <property type="match status" value="1"/>
</dbReference>
<proteinExistence type="predicted"/>
<dbReference type="EMBL" id="CP146606">
    <property type="protein sequence ID" value="WYK19295.1"/>
    <property type="molecule type" value="Genomic_DNA"/>
</dbReference>
<dbReference type="Proteomes" id="UP001281305">
    <property type="component" value="Chromosome"/>
</dbReference>
<dbReference type="PANTHER" id="PTHR36573">
    <property type="entry name" value="INTERMEMBRANE PHOSPHOLIPID TRANSPORT SYSTEM BINDING PROTEIN MLAC"/>
    <property type="match status" value="1"/>
</dbReference>
<dbReference type="InterPro" id="IPR042245">
    <property type="entry name" value="Tgt2/MlaC_sf"/>
</dbReference>
<accession>A0ABZ2THT5</accession>
<feature type="chain" id="PRO_5047353662" evidence="1">
    <location>
        <begin position="28"/>
        <end position="201"/>
    </location>
</feature>
<feature type="signal peptide" evidence="1">
    <location>
        <begin position="1"/>
        <end position="27"/>
    </location>
</feature>
<evidence type="ECO:0000256" key="1">
    <source>
        <dbReference type="SAM" id="SignalP"/>
    </source>
</evidence>
<reference evidence="2 3" key="1">
    <citation type="submission" date="2024-02" db="EMBL/GenBank/DDBJ databases">
        <title>Roseovarius strain W115 nov., isolated from a marine algae.</title>
        <authorList>
            <person name="Lee M.W."/>
            <person name="Lee J.K."/>
            <person name="Kim J.M."/>
            <person name="Choi D.G."/>
            <person name="Baek J.H."/>
            <person name="Bayburt H."/>
            <person name="Jung J.J."/>
            <person name="Han D.M."/>
            <person name="Jeon C.O."/>
        </authorList>
    </citation>
    <scope>NUCLEOTIDE SEQUENCE [LARGE SCALE GENOMIC DNA]</scope>
    <source>
        <strain evidence="2 3">W115</strain>
    </source>
</reference>
<evidence type="ECO:0000313" key="2">
    <source>
        <dbReference type="EMBL" id="WYK19295.1"/>
    </source>
</evidence>
<gene>
    <name evidence="2" type="ORF">RZS32_005330</name>
</gene>
<dbReference type="PROSITE" id="PS51318">
    <property type="entry name" value="TAT"/>
    <property type="match status" value="1"/>
</dbReference>